<sequence length="311" mass="33859">MDLAVGTYLLRTSDGYRVGHVDQPRCSLRIGHSVVGLIGDVASGRTGAVERDRSSDAALDKLREFGVIGDVEPLRDIHAELPEVVGIYPDLDADADFTAAARTVRGDTLSSPPAMFATWSAVQHVVRAGIPGAFAECGVWRGGSSMLMALAAGREAHSREFWLYDTYEWSWKPTRHDKDGLTLAPGASYRPAEVSDCFMRGAGVVDVRNKMLACGALEENLYTVQGFVEDELTSKSPHEIAVLRLDTDFYESTMAELTVLYPRLRPGGILIIDDYGKLSGPTAAVDEYFSGPTPRPFFSRISNQGRIGVKV</sequence>
<proteinExistence type="predicted"/>
<dbReference type="Proteomes" id="UP000468687">
    <property type="component" value="Unassembled WGS sequence"/>
</dbReference>
<dbReference type="InterPro" id="IPR008884">
    <property type="entry name" value="TylF_MeTrfase"/>
</dbReference>
<evidence type="ECO:0008006" key="3">
    <source>
        <dbReference type="Google" id="ProtNLM"/>
    </source>
</evidence>
<organism evidence="1 2">
    <name type="scientific">Nocardioides zeae</name>
    <dbReference type="NCBI Taxonomy" id="1457234"/>
    <lineage>
        <taxon>Bacteria</taxon>
        <taxon>Bacillati</taxon>
        <taxon>Actinomycetota</taxon>
        <taxon>Actinomycetes</taxon>
        <taxon>Propionibacteriales</taxon>
        <taxon>Nocardioidaceae</taxon>
        <taxon>Nocardioides</taxon>
    </lineage>
</organism>
<protein>
    <recommendedName>
        <fullName evidence="3">Macrocin O-methyltransferase</fullName>
    </recommendedName>
</protein>
<dbReference type="AlphaFoldDB" id="A0A6P0HNB4"/>
<evidence type="ECO:0000313" key="2">
    <source>
        <dbReference type="Proteomes" id="UP000468687"/>
    </source>
</evidence>
<keyword evidence="2" id="KW-1185">Reference proteome</keyword>
<dbReference type="EMBL" id="JAAGXA010000012">
    <property type="protein sequence ID" value="NEN79780.1"/>
    <property type="molecule type" value="Genomic_DNA"/>
</dbReference>
<dbReference type="PANTHER" id="PTHR40036">
    <property type="entry name" value="MACROCIN O-METHYLTRANSFERASE"/>
    <property type="match status" value="1"/>
</dbReference>
<name>A0A6P0HNB4_9ACTN</name>
<dbReference type="PANTHER" id="PTHR40036:SF1">
    <property type="entry name" value="MACROCIN O-METHYLTRANSFERASE"/>
    <property type="match status" value="1"/>
</dbReference>
<gene>
    <name evidence="1" type="ORF">G3T38_16035</name>
</gene>
<dbReference type="RefSeq" id="WP_163773332.1">
    <property type="nucleotide sequence ID" value="NZ_JAAGXA010000012.1"/>
</dbReference>
<evidence type="ECO:0000313" key="1">
    <source>
        <dbReference type="EMBL" id="NEN79780.1"/>
    </source>
</evidence>
<dbReference type="Gene3D" id="3.40.50.150">
    <property type="entry name" value="Vaccinia Virus protein VP39"/>
    <property type="match status" value="1"/>
</dbReference>
<reference evidence="1 2" key="1">
    <citation type="journal article" date="2014" name="Int. J. Syst. Evol. Microbiol.">
        <title>Nocardioides zeae sp. nov., isolated from the stem of Zea mays.</title>
        <authorList>
            <person name="Glaeser S.P."/>
            <person name="McInroy J.A."/>
            <person name="Busse H.J."/>
            <person name="Kampfer P."/>
        </authorList>
    </citation>
    <scope>NUCLEOTIDE SEQUENCE [LARGE SCALE GENOMIC DNA]</scope>
    <source>
        <strain evidence="1 2">JCM 30728</strain>
    </source>
</reference>
<dbReference type="InterPro" id="IPR029063">
    <property type="entry name" value="SAM-dependent_MTases_sf"/>
</dbReference>
<dbReference type="Pfam" id="PF05711">
    <property type="entry name" value="TylF"/>
    <property type="match status" value="1"/>
</dbReference>
<comment type="caution">
    <text evidence="1">The sequence shown here is derived from an EMBL/GenBank/DDBJ whole genome shotgun (WGS) entry which is preliminary data.</text>
</comment>
<accession>A0A6P0HNB4</accession>